<feature type="region of interest" description="Disordered" evidence="1">
    <location>
        <begin position="1"/>
        <end position="106"/>
    </location>
</feature>
<feature type="compositionally biased region" description="Low complexity" evidence="1">
    <location>
        <begin position="62"/>
        <end position="76"/>
    </location>
</feature>
<evidence type="ECO:0000313" key="2">
    <source>
        <dbReference type="EMBL" id="KAG2571026.1"/>
    </source>
</evidence>
<sequence>MRRPVRLQPALSRRTSAKTIASTSLRSNPAKGRTFDGAPHASRPCRSLSIAVCPRTPSPRSTPVANAAPRVNPATAQPNRSRRRATASGPCRRGAVAPSPPRLSAEHLSSTLGAHPFTHTHATPWSSVTPHGHNHTHVYKHGHEVILATTVACAAAQPEHQTPMTFAHKEPVLLFAWCYYRPRALAVGEHTTNRPCRAPTVGERHISAGHRTA</sequence>
<protein>
    <submittedName>
        <fullName evidence="2">Uncharacterized protein</fullName>
    </submittedName>
</protein>
<evidence type="ECO:0000313" key="3">
    <source>
        <dbReference type="Proteomes" id="UP000823388"/>
    </source>
</evidence>
<name>A0A8T0QJS0_PANVG</name>
<comment type="caution">
    <text evidence="2">The sequence shown here is derived from an EMBL/GenBank/DDBJ whole genome shotgun (WGS) entry which is preliminary data.</text>
</comment>
<proteinExistence type="predicted"/>
<organism evidence="2 3">
    <name type="scientific">Panicum virgatum</name>
    <name type="common">Blackwell switchgrass</name>
    <dbReference type="NCBI Taxonomy" id="38727"/>
    <lineage>
        <taxon>Eukaryota</taxon>
        <taxon>Viridiplantae</taxon>
        <taxon>Streptophyta</taxon>
        <taxon>Embryophyta</taxon>
        <taxon>Tracheophyta</taxon>
        <taxon>Spermatophyta</taxon>
        <taxon>Magnoliopsida</taxon>
        <taxon>Liliopsida</taxon>
        <taxon>Poales</taxon>
        <taxon>Poaceae</taxon>
        <taxon>PACMAD clade</taxon>
        <taxon>Panicoideae</taxon>
        <taxon>Panicodae</taxon>
        <taxon>Paniceae</taxon>
        <taxon>Panicinae</taxon>
        <taxon>Panicum</taxon>
        <taxon>Panicum sect. Hiantes</taxon>
    </lineage>
</organism>
<reference evidence="2" key="1">
    <citation type="submission" date="2020-05" db="EMBL/GenBank/DDBJ databases">
        <title>WGS assembly of Panicum virgatum.</title>
        <authorList>
            <person name="Lovell J.T."/>
            <person name="Jenkins J."/>
            <person name="Shu S."/>
            <person name="Juenger T.E."/>
            <person name="Schmutz J."/>
        </authorList>
    </citation>
    <scope>NUCLEOTIDE SEQUENCE</scope>
    <source>
        <strain evidence="2">AP13</strain>
    </source>
</reference>
<evidence type="ECO:0000256" key="1">
    <source>
        <dbReference type="SAM" id="MobiDB-lite"/>
    </source>
</evidence>
<dbReference type="EMBL" id="CM029049">
    <property type="protein sequence ID" value="KAG2571026.1"/>
    <property type="molecule type" value="Genomic_DNA"/>
</dbReference>
<accession>A0A8T0QJS0</accession>
<gene>
    <name evidence="2" type="ORF">PVAP13_7KG066458</name>
</gene>
<keyword evidence="3" id="KW-1185">Reference proteome</keyword>
<dbReference type="AlphaFoldDB" id="A0A8T0QJS0"/>
<feature type="compositionally biased region" description="Polar residues" evidence="1">
    <location>
        <begin position="13"/>
        <end position="27"/>
    </location>
</feature>
<dbReference type="Proteomes" id="UP000823388">
    <property type="component" value="Chromosome 7K"/>
</dbReference>